<feature type="domain" description="MATH" evidence="2">
    <location>
        <begin position="7"/>
        <end position="107"/>
    </location>
</feature>
<dbReference type="AlphaFoldDB" id="A0A6D2IUB6"/>
<comment type="caution">
    <text evidence="3">The sequence shown here is derived from an EMBL/GenBank/DDBJ whole genome shotgun (WGS) entry which is preliminary data.</text>
</comment>
<accession>A0A6D2IUB6</accession>
<dbReference type="Pfam" id="PF22486">
    <property type="entry name" value="MATH_2"/>
    <property type="match status" value="1"/>
</dbReference>
<dbReference type="InterPro" id="IPR008974">
    <property type="entry name" value="TRAF-like"/>
</dbReference>
<dbReference type="Gene3D" id="2.60.210.10">
    <property type="entry name" value="Apoptosis, Tumor Necrosis Factor Receptor Associated Protein 2, Chain A"/>
    <property type="match status" value="1"/>
</dbReference>
<evidence type="ECO:0000313" key="4">
    <source>
        <dbReference type="Proteomes" id="UP000467841"/>
    </source>
</evidence>
<dbReference type="EMBL" id="CACVBM020001127">
    <property type="protein sequence ID" value="CAA7032767.1"/>
    <property type="molecule type" value="Genomic_DNA"/>
</dbReference>
<dbReference type="PANTHER" id="PTHR46236">
    <property type="entry name" value="TRAF-LIKE SUPERFAMILY PROTEIN"/>
    <property type="match status" value="1"/>
</dbReference>
<sequence length="107" mass="12586">MEEDQEQTSFTFEIDNFSEKEAVITSPNFLSGGCEWFVKVYPEGIDIEDHLSMYLHVANLVSLRLGWKRRASYSLVLLNQSGKELFRTYGFCFVRLVSFQSYWCYRS</sequence>
<dbReference type="OrthoDB" id="1128540at2759"/>
<dbReference type="InterPro" id="IPR002083">
    <property type="entry name" value="MATH/TRAF_dom"/>
</dbReference>
<keyword evidence="4" id="KW-1185">Reference proteome</keyword>
<dbReference type="InterPro" id="IPR050804">
    <property type="entry name" value="MCC"/>
</dbReference>
<dbReference type="SUPFAM" id="SSF49599">
    <property type="entry name" value="TRAF domain-like"/>
    <property type="match status" value="1"/>
</dbReference>
<evidence type="ECO:0000313" key="3">
    <source>
        <dbReference type="EMBL" id="CAA7032767.1"/>
    </source>
</evidence>
<protein>
    <recommendedName>
        <fullName evidence="2">MATH domain-containing protein</fullName>
    </recommendedName>
</protein>
<proteinExistence type="predicted"/>
<gene>
    <name evidence="3" type="ORF">MERR_LOCUS20002</name>
</gene>
<dbReference type="Proteomes" id="UP000467841">
    <property type="component" value="Unassembled WGS sequence"/>
</dbReference>
<evidence type="ECO:0000259" key="2">
    <source>
        <dbReference type="PROSITE" id="PS50144"/>
    </source>
</evidence>
<keyword evidence="1" id="KW-0175">Coiled coil</keyword>
<dbReference type="SMART" id="SM00061">
    <property type="entry name" value="MATH"/>
    <property type="match status" value="1"/>
</dbReference>
<name>A0A6D2IUB6_9BRAS</name>
<organism evidence="3 4">
    <name type="scientific">Microthlaspi erraticum</name>
    <dbReference type="NCBI Taxonomy" id="1685480"/>
    <lineage>
        <taxon>Eukaryota</taxon>
        <taxon>Viridiplantae</taxon>
        <taxon>Streptophyta</taxon>
        <taxon>Embryophyta</taxon>
        <taxon>Tracheophyta</taxon>
        <taxon>Spermatophyta</taxon>
        <taxon>Magnoliopsida</taxon>
        <taxon>eudicotyledons</taxon>
        <taxon>Gunneridae</taxon>
        <taxon>Pentapetalae</taxon>
        <taxon>rosids</taxon>
        <taxon>malvids</taxon>
        <taxon>Brassicales</taxon>
        <taxon>Brassicaceae</taxon>
        <taxon>Coluteocarpeae</taxon>
        <taxon>Microthlaspi</taxon>
    </lineage>
</organism>
<dbReference type="PROSITE" id="PS50144">
    <property type="entry name" value="MATH"/>
    <property type="match status" value="1"/>
</dbReference>
<dbReference type="PANTHER" id="PTHR46236:SF12">
    <property type="entry name" value="MATH DOMAIN-CONTAINING PROTEIN"/>
    <property type="match status" value="1"/>
</dbReference>
<reference evidence="3" key="1">
    <citation type="submission" date="2020-01" db="EMBL/GenBank/DDBJ databases">
        <authorList>
            <person name="Mishra B."/>
        </authorList>
    </citation>
    <scope>NUCLEOTIDE SEQUENCE [LARGE SCALE GENOMIC DNA]</scope>
</reference>
<dbReference type="CDD" id="cd00121">
    <property type="entry name" value="MATH"/>
    <property type="match status" value="1"/>
</dbReference>
<evidence type="ECO:0000256" key="1">
    <source>
        <dbReference type="ARBA" id="ARBA00023054"/>
    </source>
</evidence>